<evidence type="ECO:0000256" key="1">
    <source>
        <dbReference type="SAM" id="MobiDB-lite"/>
    </source>
</evidence>
<dbReference type="GO" id="GO:0005737">
    <property type="term" value="C:cytoplasm"/>
    <property type="evidence" value="ECO:0007669"/>
    <property type="project" value="TreeGrafter"/>
</dbReference>
<dbReference type="Gene3D" id="3.30.40.10">
    <property type="entry name" value="Zinc/RING finger domain, C3HC4 (zinc finger)"/>
    <property type="match status" value="1"/>
</dbReference>
<dbReference type="GO" id="GO:0005634">
    <property type="term" value="C:nucleus"/>
    <property type="evidence" value="ECO:0007669"/>
    <property type="project" value="TreeGrafter"/>
</dbReference>
<dbReference type="Gene3D" id="1.10.1170.10">
    <property type="entry name" value="Inhibitor Of Apoptosis Protein (2mihbC-IAP-1), Chain A"/>
    <property type="match status" value="1"/>
</dbReference>
<evidence type="ECO:0000313" key="2">
    <source>
        <dbReference type="EMBL" id="KAH3810551.1"/>
    </source>
</evidence>
<proteinExistence type="predicted"/>
<dbReference type="Pfam" id="PF13920">
    <property type="entry name" value="zf-C3HC4_3"/>
    <property type="match status" value="1"/>
</dbReference>
<dbReference type="AlphaFoldDB" id="A0A9D4G851"/>
<dbReference type="SUPFAM" id="SSF57924">
    <property type="entry name" value="Inhibitor of apoptosis (IAP) repeat"/>
    <property type="match status" value="1"/>
</dbReference>
<dbReference type="PROSITE" id="PS01282">
    <property type="entry name" value="BIR_REPEAT_1"/>
    <property type="match status" value="1"/>
</dbReference>
<sequence>MTPVVSQVNGIINRLAEGSRVQPKESMRHESLRLCTFRTYPTYGKPSCIKLAKAGFYYASQSDEVICYCCAKRISNWNEKDDPMRAHRLVSPSCPFLIRNSDINEPVTNDSIESSNPRLNRILHSLDASDEQSDREERNSDPAASEEVSPLCTSSLNATENGASGHTAEFTACQSTQHASLISSLPVHKHRSSVADGSSEDNISTEAQVFAPNAARKKSPLVKGKELHARVASAKRADETREKLLSENRALKAQWKCLRCHRNDVCTAFLPCGHLVSCEACSTDPSARKCFSCDAVVKARIKAFIS</sequence>
<dbReference type="Proteomes" id="UP000828390">
    <property type="component" value="Unassembled WGS sequence"/>
</dbReference>
<feature type="compositionally biased region" description="Polar residues" evidence="1">
    <location>
        <begin position="151"/>
        <end position="160"/>
    </location>
</feature>
<evidence type="ECO:0000313" key="3">
    <source>
        <dbReference type="Proteomes" id="UP000828390"/>
    </source>
</evidence>
<dbReference type="GO" id="GO:0051726">
    <property type="term" value="P:regulation of cell cycle"/>
    <property type="evidence" value="ECO:0007669"/>
    <property type="project" value="TreeGrafter"/>
</dbReference>
<dbReference type="SMART" id="SM00238">
    <property type="entry name" value="BIR"/>
    <property type="match status" value="1"/>
</dbReference>
<dbReference type="PROSITE" id="PS50143">
    <property type="entry name" value="BIR_REPEAT_2"/>
    <property type="match status" value="1"/>
</dbReference>
<accession>A0A9D4G851</accession>
<dbReference type="InterPro" id="IPR050784">
    <property type="entry name" value="IAP"/>
</dbReference>
<gene>
    <name evidence="2" type="ORF">DPMN_138945</name>
</gene>
<dbReference type="PANTHER" id="PTHR10044">
    <property type="entry name" value="INHIBITOR OF APOPTOSIS"/>
    <property type="match status" value="1"/>
</dbReference>
<reference evidence="2" key="1">
    <citation type="journal article" date="2019" name="bioRxiv">
        <title>The Genome of the Zebra Mussel, Dreissena polymorpha: A Resource for Invasive Species Research.</title>
        <authorList>
            <person name="McCartney M.A."/>
            <person name="Auch B."/>
            <person name="Kono T."/>
            <person name="Mallez S."/>
            <person name="Zhang Y."/>
            <person name="Obille A."/>
            <person name="Becker A."/>
            <person name="Abrahante J.E."/>
            <person name="Garbe J."/>
            <person name="Badalamenti J.P."/>
            <person name="Herman A."/>
            <person name="Mangelson H."/>
            <person name="Liachko I."/>
            <person name="Sullivan S."/>
            <person name="Sone E.D."/>
            <person name="Koren S."/>
            <person name="Silverstein K.A.T."/>
            <person name="Beckman K.B."/>
            <person name="Gohl D.M."/>
        </authorList>
    </citation>
    <scope>NUCLEOTIDE SEQUENCE</scope>
    <source>
        <strain evidence="2">Duluth1</strain>
        <tissue evidence="2">Whole animal</tissue>
    </source>
</reference>
<reference evidence="2" key="2">
    <citation type="submission" date="2020-11" db="EMBL/GenBank/DDBJ databases">
        <authorList>
            <person name="McCartney M.A."/>
            <person name="Auch B."/>
            <person name="Kono T."/>
            <person name="Mallez S."/>
            <person name="Becker A."/>
            <person name="Gohl D.M."/>
            <person name="Silverstein K.A.T."/>
            <person name="Koren S."/>
            <person name="Bechman K.B."/>
            <person name="Herman A."/>
            <person name="Abrahante J.E."/>
            <person name="Garbe J."/>
        </authorList>
    </citation>
    <scope>NUCLEOTIDE SEQUENCE</scope>
    <source>
        <strain evidence="2">Duluth1</strain>
        <tissue evidence="2">Whole animal</tissue>
    </source>
</reference>
<organism evidence="2 3">
    <name type="scientific">Dreissena polymorpha</name>
    <name type="common">Zebra mussel</name>
    <name type="synonym">Mytilus polymorpha</name>
    <dbReference type="NCBI Taxonomy" id="45954"/>
    <lineage>
        <taxon>Eukaryota</taxon>
        <taxon>Metazoa</taxon>
        <taxon>Spiralia</taxon>
        <taxon>Lophotrochozoa</taxon>
        <taxon>Mollusca</taxon>
        <taxon>Bivalvia</taxon>
        <taxon>Autobranchia</taxon>
        <taxon>Heteroconchia</taxon>
        <taxon>Euheterodonta</taxon>
        <taxon>Imparidentia</taxon>
        <taxon>Neoheterodontei</taxon>
        <taxon>Myida</taxon>
        <taxon>Dreissenoidea</taxon>
        <taxon>Dreissenidae</taxon>
        <taxon>Dreissena</taxon>
    </lineage>
</organism>
<comment type="caution">
    <text evidence="2">The sequence shown here is derived from an EMBL/GenBank/DDBJ whole genome shotgun (WGS) entry which is preliminary data.</text>
</comment>
<name>A0A9D4G851_DREPO</name>
<dbReference type="PANTHER" id="PTHR10044:SF139">
    <property type="entry name" value="DEATH-ASSOCIATED INHIBITOR OF APOPTOSIS 2"/>
    <property type="match status" value="1"/>
</dbReference>
<dbReference type="CDD" id="cd00022">
    <property type="entry name" value="BIR"/>
    <property type="match status" value="1"/>
</dbReference>
<keyword evidence="3" id="KW-1185">Reference proteome</keyword>
<dbReference type="EMBL" id="JAIWYP010000006">
    <property type="protein sequence ID" value="KAH3810551.1"/>
    <property type="molecule type" value="Genomic_DNA"/>
</dbReference>
<dbReference type="Pfam" id="PF00653">
    <property type="entry name" value="BIR"/>
    <property type="match status" value="1"/>
</dbReference>
<dbReference type="InterPro" id="IPR013083">
    <property type="entry name" value="Znf_RING/FYVE/PHD"/>
</dbReference>
<protein>
    <submittedName>
        <fullName evidence="2">Uncharacterized protein</fullName>
    </submittedName>
</protein>
<dbReference type="InterPro" id="IPR001370">
    <property type="entry name" value="BIR_rpt"/>
</dbReference>
<feature type="region of interest" description="Disordered" evidence="1">
    <location>
        <begin position="125"/>
        <end position="160"/>
    </location>
</feature>
<dbReference type="OrthoDB" id="6063402at2759"/>